<evidence type="ECO:0000256" key="1">
    <source>
        <dbReference type="ARBA" id="ARBA00004477"/>
    </source>
</evidence>
<feature type="transmembrane region" description="Helical" evidence="10">
    <location>
        <begin position="296"/>
        <end position="314"/>
    </location>
</feature>
<feature type="transmembrane region" description="Helical" evidence="10">
    <location>
        <begin position="207"/>
        <end position="228"/>
    </location>
</feature>
<name>A0AAD5SGH2_9FUNG</name>
<evidence type="ECO:0000256" key="7">
    <source>
        <dbReference type="ARBA" id="ARBA00022989"/>
    </source>
</evidence>
<dbReference type="PANTHER" id="PTHR22760">
    <property type="entry name" value="GLYCOSYLTRANSFERASE"/>
    <property type="match status" value="1"/>
</dbReference>
<evidence type="ECO:0000313" key="12">
    <source>
        <dbReference type="EMBL" id="KAJ3052759.1"/>
    </source>
</evidence>
<protein>
    <recommendedName>
        <fullName evidence="10">Mannosyltransferase</fullName>
        <ecNumber evidence="10">2.4.1.-</ecNumber>
    </recommendedName>
</protein>
<dbReference type="EMBL" id="JADGJD010000268">
    <property type="protein sequence ID" value="KAJ3052759.1"/>
    <property type="molecule type" value="Genomic_DNA"/>
</dbReference>
<gene>
    <name evidence="12" type="ORF">HK097_005715</name>
</gene>
<evidence type="ECO:0000313" key="13">
    <source>
        <dbReference type="Proteomes" id="UP001212841"/>
    </source>
</evidence>
<comment type="subcellular location">
    <subcellularLocation>
        <location evidence="1 10">Endoplasmic reticulum membrane</location>
        <topology evidence="1 10">Multi-pass membrane protein</topology>
    </subcellularLocation>
</comment>
<reference evidence="12" key="1">
    <citation type="submission" date="2020-05" db="EMBL/GenBank/DDBJ databases">
        <title>Phylogenomic resolution of chytrid fungi.</title>
        <authorList>
            <person name="Stajich J.E."/>
            <person name="Amses K."/>
            <person name="Simmons R."/>
            <person name="Seto K."/>
            <person name="Myers J."/>
            <person name="Bonds A."/>
            <person name="Quandt C.A."/>
            <person name="Barry K."/>
            <person name="Liu P."/>
            <person name="Grigoriev I."/>
            <person name="Longcore J.E."/>
            <person name="James T.Y."/>
        </authorList>
    </citation>
    <scope>NUCLEOTIDE SEQUENCE</scope>
    <source>
        <strain evidence="12">JEL0318</strain>
    </source>
</reference>
<dbReference type="GO" id="GO:0005789">
    <property type="term" value="C:endoplasmic reticulum membrane"/>
    <property type="evidence" value="ECO:0007669"/>
    <property type="project" value="UniProtKB-SubCell"/>
</dbReference>
<dbReference type="AlphaFoldDB" id="A0AAD5SGH2"/>
<dbReference type="EC" id="2.4.1.-" evidence="10"/>
<dbReference type="InterPro" id="IPR005599">
    <property type="entry name" value="GPI_mannosylTrfase"/>
</dbReference>
<proteinExistence type="inferred from homology"/>
<dbReference type="GO" id="GO:0000026">
    <property type="term" value="F:alpha-1,2-mannosyltransferase activity"/>
    <property type="evidence" value="ECO:0007669"/>
    <property type="project" value="TreeGrafter"/>
</dbReference>
<evidence type="ECO:0000256" key="5">
    <source>
        <dbReference type="ARBA" id="ARBA00022692"/>
    </source>
</evidence>
<comment type="caution">
    <text evidence="12">The sequence shown here is derived from an EMBL/GenBank/DDBJ whole genome shotgun (WGS) entry which is preliminary data.</text>
</comment>
<keyword evidence="6 10" id="KW-0256">Endoplasmic reticulum</keyword>
<feature type="region of interest" description="Disordered" evidence="11">
    <location>
        <begin position="10"/>
        <end position="31"/>
    </location>
</feature>
<comment type="caution">
    <text evidence="10">Lacks conserved residue(s) required for the propagation of feature annotation.</text>
</comment>
<keyword evidence="5 10" id="KW-0812">Transmembrane</keyword>
<keyword evidence="4" id="KW-0808">Transferase</keyword>
<comment type="similarity">
    <text evidence="2">Belongs to the glycosyltransferase 22 family. PIGB subfamily.</text>
</comment>
<evidence type="ECO:0000256" key="3">
    <source>
        <dbReference type="ARBA" id="ARBA00022676"/>
    </source>
</evidence>
<evidence type="ECO:0000256" key="6">
    <source>
        <dbReference type="ARBA" id="ARBA00022824"/>
    </source>
</evidence>
<keyword evidence="3 10" id="KW-0328">Glycosyltransferase</keyword>
<dbReference type="Pfam" id="PF03901">
    <property type="entry name" value="Glyco_transf_22"/>
    <property type="match status" value="1"/>
</dbReference>
<feature type="transmembrane region" description="Helical" evidence="10">
    <location>
        <begin position="125"/>
        <end position="146"/>
    </location>
</feature>
<keyword evidence="8 10" id="KW-0472">Membrane</keyword>
<keyword evidence="7 10" id="KW-1133">Transmembrane helix</keyword>
<dbReference type="Proteomes" id="UP001212841">
    <property type="component" value="Unassembled WGS sequence"/>
</dbReference>
<evidence type="ECO:0000256" key="11">
    <source>
        <dbReference type="SAM" id="MobiDB-lite"/>
    </source>
</evidence>
<organism evidence="12 13">
    <name type="scientific">Rhizophlyctis rosea</name>
    <dbReference type="NCBI Taxonomy" id="64517"/>
    <lineage>
        <taxon>Eukaryota</taxon>
        <taxon>Fungi</taxon>
        <taxon>Fungi incertae sedis</taxon>
        <taxon>Chytridiomycota</taxon>
        <taxon>Chytridiomycota incertae sedis</taxon>
        <taxon>Chytridiomycetes</taxon>
        <taxon>Rhizophlyctidales</taxon>
        <taxon>Rhizophlyctidaceae</taxon>
        <taxon>Rhizophlyctis</taxon>
    </lineage>
</organism>
<sequence length="477" mass="55278">MPSKDSILLSSTDDIGYSRPTPPTTHPSPDSIFSTHTRTLALLFISSLTLRVLNSLFVRTYYDPDEFWQSLEVAHRFVFGYGYLTWEWKEKLRGFSYPLVFANVYKALEVFGLYDTESLILGPRMVQAASASFGDVFTYLLAYRFFGMDAAKWAQILVDVSLVMLFSLALSTLIDYTFYNQWTFVPYTFLRYNIQQNVSIFYGSHPWHWYITQGLPVISLTHLALIIYGATRPNPPDRTLLKLVGWTVFVYSLISHKEFRFIMPVLPPLFAYAGESLRRINLSQPSPNRSWWKRPIGRVMIGIVVLNAIMAYYFSRIHQRGAVEVMHWLRKEVKTWDLETRRDHGILFLMPCHSTPYYAYVHREVDMRFITCEPPLNVDKSKYRDETGVFYDDPMAFFATFFSNRVGNKTMEWVEPKDGMIPVAGQNYTLARYNWPSHIVSFEAFADVLHGVLKGSNYREVGGDLWGYELVQANLGC</sequence>
<evidence type="ECO:0000256" key="10">
    <source>
        <dbReference type="RuleBase" id="RU363075"/>
    </source>
</evidence>
<evidence type="ECO:0000256" key="4">
    <source>
        <dbReference type="ARBA" id="ARBA00022679"/>
    </source>
</evidence>
<evidence type="ECO:0000256" key="8">
    <source>
        <dbReference type="ARBA" id="ARBA00023136"/>
    </source>
</evidence>
<comment type="function">
    <text evidence="9">Mannosyltransferase involved in glycosylphosphatidylinositol-anchor biosynthesis. Transfers the third mannose to Man2-GlcN-acyl-PI during GPI precursor assembly.</text>
</comment>
<keyword evidence="13" id="KW-1185">Reference proteome</keyword>
<dbReference type="GO" id="GO:0006506">
    <property type="term" value="P:GPI anchor biosynthetic process"/>
    <property type="evidence" value="ECO:0007669"/>
    <property type="project" value="TreeGrafter"/>
</dbReference>
<evidence type="ECO:0000256" key="9">
    <source>
        <dbReference type="ARBA" id="ARBA00024708"/>
    </source>
</evidence>
<dbReference type="PANTHER" id="PTHR22760:SF4">
    <property type="entry name" value="GPI MANNOSYLTRANSFERASE 3"/>
    <property type="match status" value="1"/>
</dbReference>
<accession>A0AAD5SGH2</accession>
<feature type="transmembrane region" description="Helical" evidence="10">
    <location>
        <begin position="153"/>
        <end position="174"/>
    </location>
</feature>
<evidence type="ECO:0000256" key="2">
    <source>
        <dbReference type="ARBA" id="ARBA00006065"/>
    </source>
</evidence>